<feature type="transmembrane region" description="Helical" evidence="14">
    <location>
        <begin position="21"/>
        <end position="42"/>
    </location>
</feature>
<evidence type="ECO:0000256" key="11">
    <source>
        <dbReference type="ARBA" id="ARBA00076792"/>
    </source>
</evidence>
<feature type="transmembrane region" description="Helical" evidence="14">
    <location>
        <begin position="369"/>
        <end position="394"/>
    </location>
</feature>
<dbReference type="GO" id="GO:0005886">
    <property type="term" value="C:plasma membrane"/>
    <property type="evidence" value="ECO:0007669"/>
    <property type="project" value="UniProtKB-SubCell"/>
</dbReference>
<feature type="transmembrane region" description="Helical" evidence="14">
    <location>
        <begin position="114"/>
        <end position="137"/>
    </location>
</feature>
<dbReference type="GO" id="GO:0022857">
    <property type="term" value="F:transmembrane transporter activity"/>
    <property type="evidence" value="ECO:0007669"/>
    <property type="project" value="InterPro"/>
</dbReference>
<keyword evidence="4" id="KW-1003">Cell membrane</keyword>
<keyword evidence="7 14" id="KW-1133">Transmembrane helix</keyword>
<dbReference type="SUPFAM" id="SSF103473">
    <property type="entry name" value="MFS general substrate transporter"/>
    <property type="match status" value="1"/>
</dbReference>
<keyword evidence="17" id="KW-1185">Reference proteome</keyword>
<feature type="transmembrane region" description="Helical" evidence="14">
    <location>
        <begin position="197"/>
        <end position="216"/>
    </location>
</feature>
<gene>
    <name evidence="16" type="ordered locus">M5M_18350</name>
</gene>
<evidence type="ECO:0000256" key="3">
    <source>
        <dbReference type="ARBA" id="ARBA00022448"/>
    </source>
</evidence>
<dbReference type="NCBIfam" id="TIGR00879">
    <property type="entry name" value="SP"/>
    <property type="match status" value="1"/>
</dbReference>
<feature type="transmembrane region" description="Helical" evidence="14">
    <location>
        <begin position="149"/>
        <end position="170"/>
    </location>
</feature>
<feature type="transmembrane region" description="Helical" evidence="14">
    <location>
        <begin position="318"/>
        <end position="335"/>
    </location>
</feature>
<keyword evidence="5" id="KW-0762">Sugar transport</keyword>
<feature type="transmembrane region" description="Helical" evidence="14">
    <location>
        <begin position="406"/>
        <end position="428"/>
    </location>
</feature>
<protein>
    <recommendedName>
        <fullName evidence="10">D-xylose-proton symporter</fullName>
    </recommendedName>
    <alternativeName>
        <fullName evidence="11">D-xylose transporter</fullName>
    </alternativeName>
</protein>
<feature type="transmembrane region" description="Helical" evidence="14">
    <location>
        <begin position="440"/>
        <end position="459"/>
    </location>
</feature>
<dbReference type="InterPro" id="IPR050820">
    <property type="entry name" value="MFS_Sugar_Transporter"/>
</dbReference>
<evidence type="ECO:0000256" key="9">
    <source>
        <dbReference type="ARBA" id="ARBA00050593"/>
    </source>
</evidence>
<reference evidence="16 17" key="1">
    <citation type="journal article" date="2013" name="Genome Announc.">
        <title>Complete genome sequence of Simiduia agarivorans SA1(T), a marine bacterium able to degrade a variety of polysaccharides.</title>
        <authorList>
            <person name="Lin S.Y."/>
            <person name="Shieh W.Y."/>
            <person name="Chen J.S."/>
            <person name="Tang S.L."/>
        </authorList>
    </citation>
    <scope>NUCLEOTIDE SEQUENCE [LARGE SCALE GENOMIC DNA]</scope>
    <source>
        <strain evidence="17">DSM 21679 / JCM 13881 / BCRC 17597 / SA1</strain>
    </source>
</reference>
<dbReference type="STRING" id="1117647.M5M_18350"/>
<dbReference type="PROSITE" id="PS00216">
    <property type="entry name" value="SUGAR_TRANSPORT_1"/>
    <property type="match status" value="1"/>
</dbReference>
<feature type="transmembrane region" description="Helical" evidence="14">
    <location>
        <begin position="274"/>
        <end position="298"/>
    </location>
</feature>
<evidence type="ECO:0000256" key="2">
    <source>
        <dbReference type="ARBA" id="ARBA00010992"/>
    </source>
</evidence>
<evidence type="ECO:0000256" key="4">
    <source>
        <dbReference type="ARBA" id="ARBA00022475"/>
    </source>
</evidence>
<feature type="transmembrane region" description="Helical" evidence="14">
    <location>
        <begin position="342"/>
        <end position="363"/>
    </location>
</feature>
<name>K4KRM3_SIMAS</name>
<dbReference type="InterPro" id="IPR005828">
    <property type="entry name" value="MFS_sugar_transport-like"/>
</dbReference>
<keyword evidence="13" id="KW-0175">Coiled coil</keyword>
<dbReference type="AlphaFoldDB" id="K4KRM3"/>
<feature type="transmembrane region" description="Helical" evidence="14">
    <location>
        <begin position="89"/>
        <end position="108"/>
    </location>
</feature>
<evidence type="ECO:0000256" key="6">
    <source>
        <dbReference type="ARBA" id="ARBA00022692"/>
    </source>
</evidence>
<evidence type="ECO:0000256" key="13">
    <source>
        <dbReference type="SAM" id="Coils"/>
    </source>
</evidence>
<evidence type="ECO:0000259" key="15">
    <source>
        <dbReference type="PROSITE" id="PS50850"/>
    </source>
</evidence>
<organism evidence="16 17">
    <name type="scientific">Simiduia agarivorans (strain DSM 21679 / JCM 13881 / BCRC 17597 / SA1)</name>
    <dbReference type="NCBI Taxonomy" id="1117647"/>
    <lineage>
        <taxon>Bacteria</taxon>
        <taxon>Pseudomonadati</taxon>
        <taxon>Pseudomonadota</taxon>
        <taxon>Gammaproteobacteria</taxon>
        <taxon>Cellvibrionales</taxon>
        <taxon>Cellvibrionaceae</taxon>
        <taxon>Simiduia</taxon>
    </lineage>
</organism>
<evidence type="ECO:0000256" key="14">
    <source>
        <dbReference type="SAM" id="Phobius"/>
    </source>
</evidence>
<evidence type="ECO:0000256" key="7">
    <source>
        <dbReference type="ARBA" id="ARBA00022989"/>
    </source>
</evidence>
<dbReference type="RefSeq" id="WP_015048949.1">
    <property type="nucleotide sequence ID" value="NC_018868.3"/>
</dbReference>
<dbReference type="eggNOG" id="COG2814">
    <property type="taxonomic scope" value="Bacteria"/>
</dbReference>
<dbReference type="InterPro" id="IPR005829">
    <property type="entry name" value="Sugar_transporter_CS"/>
</dbReference>
<dbReference type="PROSITE" id="PS50850">
    <property type="entry name" value="MFS"/>
    <property type="match status" value="1"/>
</dbReference>
<comment type="subcellular location">
    <subcellularLocation>
        <location evidence="1">Cell membrane</location>
        <topology evidence="1">Multi-pass membrane protein</topology>
    </subcellularLocation>
</comment>
<dbReference type="OrthoDB" id="5368493at2"/>
<dbReference type="Pfam" id="PF00083">
    <property type="entry name" value="Sugar_tr"/>
    <property type="match status" value="1"/>
</dbReference>
<feature type="coiled-coil region" evidence="13">
    <location>
        <begin position="225"/>
        <end position="262"/>
    </location>
</feature>
<feature type="domain" description="Major facilitator superfamily (MFS) profile" evidence="15">
    <location>
        <begin position="24"/>
        <end position="466"/>
    </location>
</feature>
<comment type="similarity">
    <text evidence="2 12">Belongs to the major facilitator superfamily. Sugar transporter (TC 2.A.1.1) family.</text>
</comment>
<evidence type="ECO:0000313" key="16">
    <source>
        <dbReference type="EMBL" id="AFV00799.1"/>
    </source>
</evidence>
<accession>K4KRM3</accession>
<evidence type="ECO:0000256" key="1">
    <source>
        <dbReference type="ARBA" id="ARBA00004651"/>
    </source>
</evidence>
<dbReference type="PANTHER" id="PTHR48023">
    <property type="entry name" value="D-XYLOSE-PROTON SYMPORTER-LIKE 2"/>
    <property type="match status" value="1"/>
</dbReference>
<keyword evidence="6 14" id="KW-0812">Transmembrane</keyword>
<keyword evidence="8 14" id="KW-0472">Membrane</keyword>
<dbReference type="PANTHER" id="PTHR48023:SF4">
    <property type="entry name" value="D-XYLOSE-PROTON SYMPORTER-LIKE 2"/>
    <property type="match status" value="1"/>
</dbReference>
<feature type="transmembrane region" description="Helical" evidence="14">
    <location>
        <begin position="62"/>
        <end position="82"/>
    </location>
</feature>
<proteinExistence type="inferred from homology"/>
<dbReference type="HOGENOM" id="CLU_001265_30_5_6"/>
<dbReference type="InterPro" id="IPR003663">
    <property type="entry name" value="Sugar/inositol_transpt"/>
</dbReference>
<evidence type="ECO:0000256" key="8">
    <source>
        <dbReference type="ARBA" id="ARBA00023136"/>
    </source>
</evidence>
<evidence type="ECO:0000256" key="5">
    <source>
        <dbReference type="ARBA" id="ARBA00022597"/>
    </source>
</evidence>
<sequence length="479" mass="51607">MSEQTMTADALQAPDANRALLIKNTLVVALAGLLFGYDTGVISGSQMYFTEYFALSPAQQGWAVGSALYGCLLGALMAGAATRRLGRKLTLIISAVLFVLSAWGSGAAESLQPLAIYRLIGGLGVGMASMAAPMYIAEISPAALRGRMVSLYQLAVVVGFFVVFLASYYIGGGQTHGMSEAELAALHQENLEQGWRWMLWSELPVAAAFLLLLLTVPESPRWLVMQNQSAKAEKILQQLNGAEQAQREMVEINRDLHVEEGASVWQQLRGPLKIALLVGVALSVCQQITGINAILYYGADIFSNALGYGPEDALKQQLWLGGVNLLATFVAIYTVDAWGRKPLLVVGLIGMFIGLVTLALTLMTGTMGVVSLVGVLVFIGAFALSMGPVVWVMLSEIFPNQVRAQALSIAVAAQWLFNALVASAFPVVNGSALNAEMFSGALPYLVFAAFCLLTLWFVWKLVPETRGRSLEQMHQLWHK</sequence>
<dbReference type="Gene3D" id="1.20.1250.20">
    <property type="entry name" value="MFS general substrate transporter like domains"/>
    <property type="match status" value="2"/>
</dbReference>
<dbReference type="InterPro" id="IPR020846">
    <property type="entry name" value="MFS_dom"/>
</dbReference>
<dbReference type="EMBL" id="CP003746">
    <property type="protein sequence ID" value="AFV00799.1"/>
    <property type="molecule type" value="Genomic_DNA"/>
</dbReference>
<evidence type="ECO:0000256" key="10">
    <source>
        <dbReference type="ARBA" id="ARBA00070440"/>
    </source>
</evidence>
<keyword evidence="3 12" id="KW-0813">Transport</keyword>
<comment type="catalytic activity">
    <reaction evidence="9">
        <text>D-xylose(in) + H(+)(in) = D-xylose(out) + H(+)(out)</text>
        <dbReference type="Rhea" id="RHEA:28959"/>
        <dbReference type="ChEBI" id="CHEBI:15378"/>
        <dbReference type="ChEBI" id="CHEBI:53455"/>
    </reaction>
    <physiologicalReaction direction="right-to-left" evidence="9">
        <dbReference type="Rhea" id="RHEA:28961"/>
    </physiologicalReaction>
</comment>
<dbReference type="PRINTS" id="PR00171">
    <property type="entry name" value="SUGRTRNSPORT"/>
</dbReference>
<evidence type="ECO:0000313" key="17">
    <source>
        <dbReference type="Proteomes" id="UP000000466"/>
    </source>
</evidence>
<dbReference type="PROSITE" id="PS00217">
    <property type="entry name" value="SUGAR_TRANSPORT_2"/>
    <property type="match status" value="1"/>
</dbReference>
<dbReference type="KEGG" id="saga:M5M_18350"/>
<dbReference type="InterPro" id="IPR036259">
    <property type="entry name" value="MFS_trans_sf"/>
</dbReference>
<evidence type="ECO:0000256" key="12">
    <source>
        <dbReference type="RuleBase" id="RU003346"/>
    </source>
</evidence>
<dbReference type="Proteomes" id="UP000000466">
    <property type="component" value="Chromosome"/>
</dbReference>
<dbReference type="FunFam" id="1.20.1250.20:FF:000122">
    <property type="entry name" value="D-xylose transporter XylE"/>
    <property type="match status" value="1"/>
</dbReference>